<dbReference type="InterPro" id="IPR029058">
    <property type="entry name" value="AB_hydrolase_fold"/>
</dbReference>
<evidence type="ECO:0000313" key="7">
    <source>
        <dbReference type="EMBL" id="KAJ9132301.1"/>
    </source>
</evidence>
<dbReference type="InterPro" id="IPR008547">
    <property type="entry name" value="DUF829_TMEM53"/>
</dbReference>
<evidence type="ECO:0000256" key="6">
    <source>
        <dbReference type="ARBA" id="ARBA00034303"/>
    </source>
</evidence>
<keyword evidence="5" id="KW-0539">Nucleus</keyword>
<dbReference type="EMBL" id="JANBVN010000221">
    <property type="protein sequence ID" value="KAJ9132301.1"/>
    <property type="molecule type" value="Genomic_DNA"/>
</dbReference>
<comment type="similarity">
    <text evidence="1">Belongs to the TMEM53 family.</text>
</comment>
<evidence type="ECO:0000313" key="8">
    <source>
        <dbReference type="Proteomes" id="UP001174691"/>
    </source>
</evidence>
<sequence>MAFQRDTFIPGFRSLGPTIFVQDSQPPSSQHRLSQLSVTTAATRSPSSPDLILITSWSGAVPKHIAKYTRSYNALYPHTPIMVITTHISDLAVRSTKRKTAVLAPAVEYLRQLDSTTSSSSSSSNTRILLHAFSDGGSNKAVCLAEAYLASTGGRRLPVAASVLDSTPGTARYSSNLAAFRRSLPSNAVIRTVGVPVGAFLIGVHWALFSLFVEREGNVFSKTRRGLNDERLWNLGGVPRTYVFSQADDLISWRDIEGHASEAAEKLGTTCMLVRFKESGHCCHAKEDQEYYWTAVRRTWEARDLKACSIE</sequence>
<dbReference type="GO" id="GO:0005640">
    <property type="term" value="C:nuclear outer membrane"/>
    <property type="evidence" value="ECO:0007669"/>
    <property type="project" value="UniProtKB-SubCell"/>
</dbReference>
<keyword evidence="2" id="KW-0812">Transmembrane</keyword>
<dbReference type="PANTHER" id="PTHR12265:SF30">
    <property type="entry name" value="TRANSMEMBRANE PROTEIN 53"/>
    <property type="match status" value="1"/>
</dbReference>
<dbReference type="Proteomes" id="UP001174691">
    <property type="component" value="Unassembled WGS sequence"/>
</dbReference>
<dbReference type="Pfam" id="PF05705">
    <property type="entry name" value="DUF829"/>
    <property type="match status" value="1"/>
</dbReference>
<evidence type="ECO:0000256" key="2">
    <source>
        <dbReference type="ARBA" id="ARBA00022692"/>
    </source>
</evidence>
<dbReference type="PANTHER" id="PTHR12265">
    <property type="entry name" value="TRANSMEMBRANE PROTEIN 53"/>
    <property type="match status" value="1"/>
</dbReference>
<evidence type="ECO:0000256" key="4">
    <source>
        <dbReference type="ARBA" id="ARBA00023136"/>
    </source>
</evidence>
<dbReference type="SUPFAM" id="SSF53474">
    <property type="entry name" value="alpha/beta-Hydrolases"/>
    <property type="match status" value="1"/>
</dbReference>
<accession>A0AA38RC84</accession>
<proteinExistence type="inferred from homology"/>
<dbReference type="AlphaFoldDB" id="A0AA38RC84"/>
<reference evidence="7" key="1">
    <citation type="submission" date="2022-07" db="EMBL/GenBank/DDBJ databases">
        <title>Fungi with potential for degradation of polypropylene.</title>
        <authorList>
            <person name="Gostincar C."/>
        </authorList>
    </citation>
    <scope>NUCLEOTIDE SEQUENCE</scope>
    <source>
        <strain evidence="7">EXF-13287</strain>
    </source>
</reference>
<comment type="subcellular location">
    <subcellularLocation>
        <location evidence="6">Nucleus outer membrane</location>
        <topology evidence="6">Single-pass membrane protein</topology>
    </subcellularLocation>
</comment>
<gene>
    <name evidence="7" type="ORF">NKR19_g9362</name>
</gene>
<keyword evidence="4" id="KW-0472">Membrane</keyword>
<protein>
    <submittedName>
        <fullName evidence="7">Indole-diterpene biosynthesis protein</fullName>
    </submittedName>
</protein>
<evidence type="ECO:0000256" key="1">
    <source>
        <dbReference type="ARBA" id="ARBA00007387"/>
    </source>
</evidence>
<evidence type="ECO:0000256" key="3">
    <source>
        <dbReference type="ARBA" id="ARBA00022989"/>
    </source>
</evidence>
<keyword evidence="3" id="KW-1133">Transmembrane helix</keyword>
<evidence type="ECO:0000256" key="5">
    <source>
        <dbReference type="ARBA" id="ARBA00023242"/>
    </source>
</evidence>
<keyword evidence="8" id="KW-1185">Reference proteome</keyword>
<organism evidence="7 8">
    <name type="scientific">Coniochaeta hoffmannii</name>
    <dbReference type="NCBI Taxonomy" id="91930"/>
    <lineage>
        <taxon>Eukaryota</taxon>
        <taxon>Fungi</taxon>
        <taxon>Dikarya</taxon>
        <taxon>Ascomycota</taxon>
        <taxon>Pezizomycotina</taxon>
        <taxon>Sordariomycetes</taxon>
        <taxon>Sordariomycetidae</taxon>
        <taxon>Coniochaetales</taxon>
        <taxon>Coniochaetaceae</taxon>
        <taxon>Coniochaeta</taxon>
    </lineage>
</organism>
<name>A0AA38RC84_9PEZI</name>
<comment type="caution">
    <text evidence="7">The sequence shown here is derived from an EMBL/GenBank/DDBJ whole genome shotgun (WGS) entry which is preliminary data.</text>
</comment>